<evidence type="ECO:0000313" key="3">
    <source>
        <dbReference type="EMBL" id="RMI88984.1"/>
    </source>
</evidence>
<feature type="region of interest" description="Disordered" evidence="1">
    <location>
        <begin position="86"/>
        <end position="125"/>
    </location>
</feature>
<keyword evidence="2" id="KW-1133">Transmembrane helix</keyword>
<keyword evidence="4" id="KW-1185">Reference proteome</keyword>
<comment type="caution">
    <text evidence="3">The sequence shown here is derived from an EMBL/GenBank/DDBJ whole genome shotgun (WGS) entry which is preliminary data.</text>
</comment>
<keyword evidence="2" id="KW-0812">Transmembrane</keyword>
<evidence type="ECO:0000256" key="2">
    <source>
        <dbReference type="SAM" id="Phobius"/>
    </source>
</evidence>
<sequence>MSFLSTEYEKIFFQIKKKEDDDNKLRLLNNLITKIKVIDKNILSAEEKVKMEVLLNNIEIEIKNVEHIIKEFFEISAINQNKGNLYSNNNPVNQPYNNQQYPNNNPINPPQNPYPPQYPNNNPVNPPYNNQQYPNNNHIYHHNFYHQQRNEKILSTLGQVGCILAIISYVLLSILIIPLVFTIPGIIMCNNIRNGKAESKTLAGIWALIFAGIIPGVLILCSEY</sequence>
<feature type="transmembrane region" description="Helical" evidence="2">
    <location>
        <begin position="201"/>
        <end position="220"/>
    </location>
</feature>
<feature type="compositionally biased region" description="Low complexity" evidence="1">
    <location>
        <begin position="88"/>
        <end position="106"/>
    </location>
</feature>
<accession>A0A421NYH4</accession>
<name>A0A421NYH4_9MOLU</name>
<dbReference type="Proteomes" id="UP000283896">
    <property type="component" value="Unassembled WGS sequence"/>
</dbReference>
<protein>
    <recommendedName>
        <fullName evidence="5">DUF4190 domain-containing protein</fullName>
    </recommendedName>
</protein>
<feature type="transmembrane region" description="Helical" evidence="2">
    <location>
        <begin position="163"/>
        <end position="189"/>
    </location>
</feature>
<proteinExistence type="predicted"/>
<dbReference type="RefSeq" id="WP_122225382.1">
    <property type="nucleotide sequence ID" value="NZ_CP103785.1"/>
</dbReference>
<evidence type="ECO:0000256" key="1">
    <source>
        <dbReference type="SAM" id="MobiDB-lite"/>
    </source>
</evidence>
<dbReference type="EMBL" id="MPBG01000002">
    <property type="protein sequence ID" value="RMI88984.1"/>
    <property type="molecule type" value="Genomic_DNA"/>
</dbReference>
<feature type="compositionally biased region" description="Pro residues" evidence="1">
    <location>
        <begin position="107"/>
        <end position="118"/>
    </location>
</feature>
<gene>
    <name evidence="3" type="ORF">PSSA1_v1c1920</name>
</gene>
<reference evidence="4" key="1">
    <citation type="submission" date="2016-11" db="EMBL/GenBank/DDBJ databases">
        <title>Genome sequence of Candidatus Phytoplasma solani strain SA-1.</title>
        <authorList>
            <person name="Haryono M."/>
            <person name="Samarzija I."/>
            <person name="Seruga Music M."/>
            <person name="Hogenhout S."/>
            <person name="Kuo C.-H."/>
        </authorList>
    </citation>
    <scope>NUCLEOTIDE SEQUENCE [LARGE SCALE GENOMIC DNA]</scope>
    <source>
        <strain evidence="4">SA-1</strain>
    </source>
</reference>
<organism evidence="3 4">
    <name type="scientific">Candidatus Phytoplasma solani</name>
    <dbReference type="NCBI Taxonomy" id="69896"/>
    <lineage>
        <taxon>Bacteria</taxon>
        <taxon>Bacillati</taxon>
        <taxon>Mycoplasmatota</taxon>
        <taxon>Mollicutes</taxon>
        <taxon>Acholeplasmatales</taxon>
        <taxon>Acholeplasmataceae</taxon>
        <taxon>Candidatus Phytoplasma</taxon>
        <taxon>16SrXII (Stolbur group)</taxon>
    </lineage>
</organism>
<keyword evidence="2" id="KW-0472">Membrane</keyword>
<dbReference type="AlphaFoldDB" id="A0A421NYH4"/>
<evidence type="ECO:0008006" key="5">
    <source>
        <dbReference type="Google" id="ProtNLM"/>
    </source>
</evidence>
<evidence type="ECO:0000313" key="4">
    <source>
        <dbReference type="Proteomes" id="UP000283896"/>
    </source>
</evidence>